<reference evidence="1 2" key="1">
    <citation type="submission" date="2019-06" db="EMBL/GenBank/DDBJ databases">
        <title>Sequencing the genomes of 1000 actinobacteria strains.</title>
        <authorList>
            <person name="Klenk H.-P."/>
        </authorList>
    </citation>
    <scope>NUCLEOTIDE SEQUENCE [LARGE SCALE GENOMIC DNA]</scope>
    <source>
        <strain evidence="1 2">DSM 43866</strain>
    </source>
</reference>
<organism evidence="1 2">
    <name type="scientific">Actinoplanes teichomyceticus</name>
    <dbReference type="NCBI Taxonomy" id="1867"/>
    <lineage>
        <taxon>Bacteria</taxon>
        <taxon>Bacillati</taxon>
        <taxon>Actinomycetota</taxon>
        <taxon>Actinomycetes</taxon>
        <taxon>Micromonosporales</taxon>
        <taxon>Micromonosporaceae</taxon>
        <taxon>Actinoplanes</taxon>
    </lineage>
</organism>
<sequence>MQTLDAGWDMAAIGEGESTLLSLVDAKGDPAGITGLAYRDAAGAVTRTGKAKQRPLDDFPGFAVTWDRFNALEITRGCVYACP</sequence>
<evidence type="ECO:0000313" key="2">
    <source>
        <dbReference type="Proteomes" id="UP000320239"/>
    </source>
</evidence>
<name>A0A561WKS9_ACTTI</name>
<accession>A0A561WKS9</accession>
<keyword evidence="2" id="KW-1185">Reference proteome</keyword>
<evidence type="ECO:0000313" key="1">
    <source>
        <dbReference type="EMBL" id="TWG24468.1"/>
    </source>
</evidence>
<proteinExistence type="predicted"/>
<protein>
    <submittedName>
        <fullName evidence="1">Uncharacterized protein</fullName>
    </submittedName>
</protein>
<comment type="caution">
    <text evidence="1">The sequence shown here is derived from an EMBL/GenBank/DDBJ whole genome shotgun (WGS) entry which is preliminary data.</text>
</comment>
<dbReference type="EMBL" id="VIWY01000002">
    <property type="protein sequence ID" value="TWG24468.1"/>
    <property type="molecule type" value="Genomic_DNA"/>
</dbReference>
<dbReference type="RefSeq" id="WP_239082300.1">
    <property type="nucleotide sequence ID" value="NZ_BOMX01000070.1"/>
</dbReference>
<dbReference type="Proteomes" id="UP000320239">
    <property type="component" value="Unassembled WGS sequence"/>
</dbReference>
<gene>
    <name evidence="1" type="ORF">FHX34_1021024</name>
</gene>
<dbReference type="AlphaFoldDB" id="A0A561WKS9"/>